<organism evidence="1 2">
    <name type="scientific">Cronobacter malonaticus</name>
    <dbReference type="NCBI Taxonomy" id="413503"/>
    <lineage>
        <taxon>Bacteria</taxon>
        <taxon>Pseudomonadati</taxon>
        <taxon>Pseudomonadota</taxon>
        <taxon>Gammaproteobacteria</taxon>
        <taxon>Enterobacterales</taxon>
        <taxon>Enterobacteriaceae</taxon>
        <taxon>Cronobacter</taxon>
    </lineage>
</organism>
<evidence type="ECO:0000313" key="2">
    <source>
        <dbReference type="Proteomes" id="UP000285793"/>
    </source>
</evidence>
<evidence type="ECO:0008006" key="3">
    <source>
        <dbReference type="Google" id="ProtNLM"/>
    </source>
</evidence>
<gene>
    <name evidence="1" type="ORF">C3E80_22035</name>
</gene>
<sequence length="77" mass="8034">GSWSVAISPDALAQPEGSYTLDITSRDDAGNQVSTQHTVQLQNGVAPPALMALFAEPLLISDVALTGTDGNNHFILN</sequence>
<dbReference type="InterPro" id="IPR013783">
    <property type="entry name" value="Ig-like_fold"/>
</dbReference>
<proteinExistence type="predicted"/>
<dbReference type="AlphaFoldDB" id="A0A423XPQ1"/>
<dbReference type="Proteomes" id="UP000285793">
    <property type="component" value="Unassembled WGS sequence"/>
</dbReference>
<name>A0A423XPQ1_9ENTR</name>
<evidence type="ECO:0000313" key="1">
    <source>
        <dbReference type="EMBL" id="ROW50358.1"/>
    </source>
</evidence>
<feature type="non-terminal residue" evidence="1">
    <location>
        <position position="1"/>
    </location>
</feature>
<protein>
    <recommendedName>
        <fullName evidence="3">Bacterial Ig-like domain-containing protein</fullName>
    </recommendedName>
</protein>
<dbReference type="EMBL" id="PQJL01000218">
    <property type="protein sequence ID" value="ROW50358.1"/>
    <property type="molecule type" value="Genomic_DNA"/>
</dbReference>
<feature type="non-terminal residue" evidence="1">
    <location>
        <position position="77"/>
    </location>
</feature>
<accession>A0A423XPQ1</accession>
<comment type="caution">
    <text evidence="1">The sequence shown here is derived from an EMBL/GenBank/DDBJ whole genome shotgun (WGS) entry which is preliminary data.</text>
</comment>
<dbReference type="Gene3D" id="2.60.40.10">
    <property type="entry name" value="Immunoglobulins"/>
    <property type="match status" value="1"/>
</dbReference>
<reference evidence="1 2" key="1">
    <citation type="journal article" date="2018" name="Front. Microbiol.">
        <title>An Investigation of an Acute Gastroenteritis Outbreak: Cronobacter sakazakii, a Potential Cause of Food-Borne Illness.</title>
        <authorList>
            <person name="Yong W."/>
            <person name="Guo B."/>
            <person name="Shi X."/>
            <person name="Cheng T."/>
            <person name="Chen M."/>
            <person name="Jiang X."/>
            <person name="Ye Y."/>
            <person name="Wang J."/>
            <person name="Xie G."/>
            <person name="Ding J."/>
        </authorList>
    </citation>
    <scope>NUCLEOTIDE SEQUENCE [LARGE SCALE GENOMIC DNA]</scope>
    <source>
        <strain evidence="1 2">S1</strain>
    </source>
</reference>